<dbReference type="AlphaFoldDB" id="D8TDI3"/>
<dbReference type="Proteomes" id="UP000001514">
    <property type="component" value="Unassembled WGS sequence"/>
</dbReference>
<proteinExistence type="predicted"/>
<dbReference type="InParanoid" id="D8TDI3"/>
<sequence length="104" mass="11399">MPSAAAPMPCHAQHRHCPGPPLPSTATAKCPGRAGISAPANRCPRQVPMPRHSAWGRQRHLGAGQFTGELALPQKRKQLQKEKDVGSKRKHEEDEIQDDNQVDL</sequence>
<dbReference type="EMBL" id="GL377730">
    <property type="protein sequence ID" value="EFJ05280.1"/>
    <property type="molecule type" value="Genomic_DNA"/>
</dbReference>
<organism evidence="3">
    <name type="scientific">Selaginella moellendorffii</name>
    <name type="common">Spikemoss</name>
    <dbReference type="NCBI Taxonomy" id="88036"/>
    <lineage>
        <taxon>Eukaryota</taxon>
        <taxon>Viridiplantae</taxon>
        <taxon>Streptophyta</taxon>
        <taxon>Embryophyta</taxon>
        <taxon>Tracheophyta</taxon>
        <taxon>Lycopodiopsida</taxon>
        <taxon>Selaginellales</taxon>
        <taxon>Selaginellaceae</taxon>
        <taxon>Selaginella</taxon>
    </lineage>
</organism>
<name>D8TDI3_SELML</name>
<evidence type="ECO:0000313" key="2">
    <source>
        <dbReference type="EMBL" id="EFJ05280.1"/>
    </source>
</evidence>
<feature type="compositionally biased region" description="Acidic residues" evidence="1">
    <location>
        <begin position="94"/>
        <end position="104"/>
    </location>
</feature>
<keyword evidence="3" id="KW-1185">Reference proteome</keyword>
<gene>
    <name evidence="2" type="ORF">SELMODRAFT_431706</name>
</gene>
<feature type="region of interest" description="Disordered" evidence="1">
    <location>
        <begin position="67"/>
        <end position="104"/>
    </location>
</feature>
<feature type="region of interest" description="Disordered" evidence="1">
    <location>
        <begin position="1"/>
        <end position="53"/>
    </location>
</feature>
<evidence type="ECO:0000256" key="1">
    <source>
        <dbReference type="SAM" id="MobiDB-lite"/>
    </source>
</evidence>
<dbReference type="Gramene" id="EFJ05280">
    <property type="protein sequence ID" value="EFJ05280"/>
    <property type="gene ID" value="SELMODRAFT_431706"/>
</dbReference>
<accession>D8TDI3</accession>
<evidence type="ECO:0000313" key="3">
    <source>
        <dbReference type="Proteomes" id="UP000001514"/>
    </source>
</evidence>
<reference evidence="2 3" key="1">
    <citation type="journal article" date="2011" name="Science">
        <title>The Selaginella genome identifies genetic changes associated with the evolution of vascular plants.</title>
        <authorList>
            <person name="Banks J.A."/>
            <person name="Nishiyama T."/>
            <person name="Hasebe M."/>
            <person name="Bowman J.L."/>
            <person name="Gribskov M."/>
            <person name="dePamphilis C."/>
            <person name="Albert V.A."/>
            <person name="Aono N."/>
            <person name="Aoyama T."/>
            <person name="Ambrose B.A."/>
            <person name="Ashton N.W."/>
            <person name="Axtell M.J."/>
            <person name="Barker E."/>
            <person name="Barker M.S."/>
            <person name="Bennetzen J.L."/>
            <person name="Bonawitz N.D."/>
            <person name="Chapple C."/>
            <person name="Cheng C."/>
            <person name="Correa L.G."/>
            <person name="Dacre M."/>
            <person name="DeBarry J."/>
            <person name="Dreyer I."/>
            <person name="Elias M."/>
            <person name="Engstrom E.M."/>
            <person name="Estelle M."/>
            <person name="Feng L."/>
            <person name="Finet C."/>
            <person name="Floyd S.K."/>
            <person name="Frommer W.B."/>
            <person name="Fujita T."/>
            <person name="Gramzow L."/>
            <person name="Gutensohn M."/>
            <person name="Harholt J."/>
            <person name="Hattori M."/>
            <person name="Heyl A."/>
            <person name="Hirai T."/>
            <person name="Hiwatashi Y."/>
            <person name="Ishikawa M."/>
            <person name="Iwata M."/>
            <person name="Karol K.G."/>
            <person name="Koehler B."/>
            <person name="Kolukisaoglu U."/>
            <person name="Kubo M."/>
            <person name="Kurata T."/>
            <person name="Lalonde S."/>
            <person name="Li K."/>
            <person name="Li Y."/>
            <person name="Litt A."/>
            <person name="Lyons E."/>
            <person name="Manning G."/>
            <person name="Maruyama T."/>
            <person name="Michael T.P."/>
            <person name="Mikami K."/>
            <person name="Miyazaki S."/>
            <person name="Morinaga S."/>
            <person name="Murata T."/>
            <person name="Mueller-Roeber B."/>
            <person name="Nelson D.R."/>
            <person name="Obara M."/>
            <person name="Oguri Y."/>
            <person name="Olmstead R.G."/>
            <person name="Onodera N."/>
            <person name="Petersen B.L."/>
            <person name="Pils B."/>
            <person name="Prigge M."/>
            <person name="Rensing S.A."/>
            <person name="Riano-Pachon D.M."/>
            <person name="Roberts A.W."/>
            <person name="Sato Y."/>
            <person name="Scheller H.V."/>
            <person name="Schulz B."/>
            <person name="Schulz C."/>
            <person name="Shakirov E.V."/>
            <person name="Shibagaki N."/>
            <person name="Shinohara N."/>
            <person name="Shippen D.E."/>
            <person name="Soerensen I."/>
            <person name="Sotooka R."/>
            <person name="Sugimoto N."/>
            <person name="Sugita M."/>
            <person name="Sumikawa N."/>
            <person name="Tanurdzic M."/>
            <person name="Theissen G."/>
            <person name="Ulvskov P."/>
            <person name="Wakazuki S."/>
            <person name="Weng J.K."/>
            <person name="Willats W.W."/>
            <person name="Wipf D."/>
            <person name="Wolf P.G."/>
            <person name="Yang L."/>
            <person name="Zimmer A.D."/>
            <person name="Zhu Q."/>
            <person name="Mitros T."/>
            <person name="Hellsten U."/>
            <person name="Loque D."/>
            <person name="Otillar R."/>
            <person name="Salamov A."/>
            <person name="Schmutz J."/>
            <person name="Shapiro H."/>
            <person name="Lindquist E."/>
            <person name="Lucas S."/>
            <person name="Rokhsar D."/>
            <person name="Grigoriev I.V."/>
        </authorList>
    </citation>
    <scope>NUCLEOTIDE SEQUENCE [LARGE SCALE GENOMIC DNA]</scope>
</reference>
<protein>
    <submittedName>
        <fullName evidence="2">Uncharacterized protein</fullName>
    </submittedName>
</protein>
<dbReference type="KEGG" id="smo:SELMODRAFT_431706"/>
<feature type="compositionally biased region" description="Basic and acidic residues" evidence="1">
    <location>
        <begin position="79"/>
        <end position="93"/>
    </location>
</feature>
<dbReference type="HOGENOM" id="CLU_2254830_0_0_1"/>